<gene>
    <name evidence="1" type="ORF">Tcan_14850</name>
</gene>
<organism evidence="1 2">
    <name type="scientific">Toxocara canis</name>
    <name type="common">Canine roundworm</name>
    <dbReference type="NCBI Taxonomy" id="6265"/>
    <lineage>
        <taxon>Eukaryota</taxon>
        <taxon>Metazoa</taxon>
        <taxon>Ecdysozoa</taxon>
        <taxon>Nematoda</taxon>
        <taxon>Chromadorea</taxon>
        <taxon>Rhabditida</taxon>
        <taxon>Spirurina</taxon>
        <taxon>Ascaridomorpha</taxon>
        <taxon>Ascaridoidea</taxon>
        <taxon>Toxocaridae</taxon>
        <taxon>Toxocara</taxon>
    </lineage>
</organism>
<name>A0A0B2VL08_TOXCA</name>
<dbReference type="Proteomes" id="UP000031036">
    <property type="component" value="Unassembled WGS sequence"/>
</dbReference>
<evidence type="ECO:0000313" key="1">
    <source>
        <dbReference type="EMBL" id="KHN82084.1"/>
    </source>
</evidence>
<protein>
    <submittedName>
        <fullName evidence="1">Uncharacterized protein</fullName>
    </submittedName>
</protein>
<dbReference type="EMBL" id="JPKZ01001412">
    <property type="protein sequence ID" value="KHN82084.1"/>
    <property type="molecule type" value="Genomic_DNA"/>
</dbReference>
<sequence>MNQSKPNQKRCPVQRKVPPQWQRRKYACLRKKTTRPRAQSEMRCVLARDSRNDSTAFEETHQKDVSLAEDLCERPNGFNYEFPLFGGSFEESAGLLSRVTESHFMPALGTRSGHYTVKFIKGTSEGG</sequence>
<comment type="caution">
    <text evidence="1">The sequence shown here is derived from an EMBL/GenBank/DDBJ whole genome shotgun (WGS) entry which is preliminary data.</text>
</comment>
<dbReference type="AlphaFoldDB" id="A0A0B2VL08"/>
<proteinExistence type="predicted"/>
<reference evidence="1 2" key="1">
    <citation type="submission" date="2014-11" db="EMBL/GenBank/DDBJ databases">
        <title>Genetic blueprint of the zoonotic pathogen Toxocara canis.</title>
        <authorList>
            <person name="Zhu X.-Q."/>
            <person name="Korhonen P.K."/>
            <person name="Cai H."/>
            <person name="Young N.D."/>
            <person name="Nejsum P."/>
            <person name="von Samson-Himmelstjerna G."/>
            <person name="Boag P.R."/>
            <person name="Tan P."/>
            <person name="Li Q."/>
            <person name="Min J."/>
            <person name="Yang Y."/>
            <person name="Wang X."/>
            <person name="Fang X."/>
            <person name="Hall R.S."/>
            <person name="Hofmann A."/>
            <person name="Sternberg P.W."/>
            <person name="Jex A.R."/>
            <person name="Gasser R.B."/>
        </authorList>
    </citation>
    <scope>NUCLEOTIDE SEQUENCE [LARGE SCALE GENOMIC DNA]</scope>
    <source>
        <strain evidence="1">PN_DK_2014</strain>
    </source>
</reference>
<keyword evidence="2" id="KW-1185">Reference proteome</keyword>
<evidence type="ECO:0000313" key="2">
    <source>
        <dbReference type="Proteomes" id="UP000031036"/>
    </source>
</evidence>
<accession>A0A0B2VL08</accession>